<dbReference type="GO" id="GO:0042254">
    <property type="term" value="P:ribosome biogenesis"/>
    <property type="evidence" value="ECO:0007669"/>
    <property type="project" value="UniProtKB-UniRule"/>
</dbReference>
<evidence type="ECO:0000313" key="6">
    <source>
        <dbReference type="EMBL" id="UQC89649.1"/>
    </source>
</evidence>
<sequence length="916" mass="100166">MLYGYNHWGTKTPPMVQRETPKRKESGEGQEKSGGSAFAGRDDRRGGVAGLHLPMLLITQLRTNCVGTRPSTPPPTFIEGKFDAQETNQSTLQEGGGEQPLYTYRSAGTQLLPSDATSERTEHFQRHIDIPHSNTFAYATTFSKILFAPTMGAVLPMSLQCTGARCRRAEHNRTIPFLSDYGLVEKLWQAIIVGPSWSRISNLPIFPSQLYGSLRGSARRRISYVSPSLFPNDLGTGQFDNPVRSLILVSQRLLPPLPHYVISSSYLIVPAKLRHVPYLTSDGMEASKISSSSHLFASRALSDHPNGCDYNDDDDRHHTVPNERRTWRQDVRSTTTPRLAARAVANSRRHSSTQVAQESKSTRLNPAPDDYSQPIFADKASVTLYAGPGGHGCISFFRDAYLPDGPPNGGDGGHGGNIYIQAVHGETSLHKLARRRFIRAGKGKSGQGSSKGGQRGEDVIITVPVGTVVRELAREDPIAEDAIMQRAMKAQRKAEKKAKLARQAELAEQARRELEEGIEEEDEEMAAEREAKAKKQAEDEFDEPEDPDRSKFLLYPGLSKSDLKTISLPKAPTRQRLYHQPPGPIQLDLSRPSPQPILLAVGGIGGLGNPHFTSREFPRPIFATKGERAVTMEIELELKLLADVGLVGLPNAGKSTLLRAITNSRTRVGNWAFTTLQPNIGTVVLDSYKGRPVIKSYKRYPAADPAYGGSGSPGAEEEVLVEQRTRFTVADIPGLIEGAHLDRGLGIAFLRHVERAGVLAFVVDLSAGPAVKALKALWNEVGLYAQMREEEERAREIDSRVDWDLNAGTTSGAAALQGTHGAMMVADAPPAPRQESGLHIAAKPWYVVATKADLPETQQNFRDLKAYLDEIKQGTAPHPSGIENAWTDNVAAIPVSAINGQGVDRIVHWTVGLLDE</sequence>
<dbReference type="InterPro" id="IPR006169">
    <property type="entry name" value="GTP1_OBG_dom"/>
</dbReference>
<dbReference type="Gene3D" id="3.40.50.300">
    <property type="entry name" value="P-loop containing nucleotide triphosphate hydrolases"/>
    <property type="match status" value="1"/>
</dbReference>
<organism evidence="6 7">
    <name type="scientific">Colletotrichum lupini</name>
    <dbReference type="NCBI Taxonomy" id="145971"/>
    <lineage>
        <taxon>Eukaryota</taxon>
        <taxon>Fungi</taxon>
        <taxon>Dikarya</taxon>
        <taxon>Ascomycota</taxon>
        <taxon>Pezizomycotina</taxon>
        <taxon>Sordariomycetes</taxon>
        <taxon>Hypocreomycetidae</taxon>
        <taxon>Glomerellales</taxon>
        <taxon>Glomerellaceae</taxon>
        <taxon>Colletotrichum</taxon>
        <taxon>Colletotrichum acutatum species complex</taxon>
    </lineage>
</organism>
<dbReference type="GO" id="GO:0003924">
    <property type="term" value="F:GTPase activity"/>
    <property type="evidence" value="ECO:0007669"/>
    <property type="project" value="InterPro"/>
</dbReference>
<feature type="compositionally biased region" description="Basic and acidic residues" evidence="3">
    <location>
        <begin position="526"/>
        <end position="538"/>
    </location>
</feature>
<gene>
    <name evidence="6" type="ORF">CLUP02_15180</name>
</gene>
<dbReference type="Gene3D" id="2.70.210.12">
    <property type="entry name" value="GTP1/OBG domain"/>
    <property type="match status" value="1"/>
</dbReference>
<dbReference type="PROSITE" id="PS51883">
    <property type="entry name" value="OBG"/>
    <property type="match status" value="1"/>
</dbReference>
<accession>A0A9Q8WNA7</accession>
<dbReference type="GO" id="GO:0005739">
    <property type="term" value="C:mitochondrion"/>
    <property type="evidence" value="ECO:0007669"/>
    <property type="project" value="TreeGrafter"/>
</dbReference>
<dbReference type="RefSeq" id="XP_049151250.1">
    <property type="nucleotide sequence ID" value="XM_049294104.1"/>
</dbReference>
<protein>
    <submittedName>
        <fullName evidence="6">Obg family GTPase CgtA</fullName>
    </submittedName>
</protein>
<keyword evidence="2" id="KW-0342">GTP-binding</keyword>
<dbReference type="SUPFAM" id="SSF52540">
    <property type="entry name" value="P-loop containing nucleoside triphosphate hydrolases"/>
    <property type="match status" value="1"/>
</dbReference>
<keyword evidence="7" id="KW-1185">Reference proteome</keyword>
<feature type="domain" description="Obg" evidence="5">
    <location>
        <begin position="374"/>
        <end position="641"/>
    </location>
</feature>
<dbReference type="PANTHER" id="PTHR11702:SF31">
    <property type="entry name" value="MITOCHONDRIAL RIBOSOME-ASSOCIATED GTPASE 2"/>
    <property type="match status" value="1"/>
</dbReference>
<feature type="domain" description="OBG-type G" evidence="4">
    <location>
        <begin position="642"/>
        <end position="915"/>
    </location>
</feature>
<evidence type="ECO:0000259" key="5">
    <source>
        <dbReference type="PROSITE" id="PS51883"/>
    </source>
</evidence>
<dbReference type="Pfam" id="PF01926">
    <property type="entry name" value="MMR_HSR1"/>
    <property type="match status" value="1"/>
</dbReference>
<dbReference type="SUPFAM" id="SSF82051">
    <property type="entry name" value="Obg GTP-binding protein N-terminal domain"/>
    <property type="match status" value="1"/>
</dbReference>
<dbReference type="GO" id="GO:0005525">
    <property type="term" value="F:GTP binding"/>
    <property type="evidence" value="ECO:0007669"/>
    <property type="project" value="UniProtKB-KW"/>
</dbReference>
<feature type="compositionally biased region" description="Basic and acidic residues" evidence="3">
    <location>
        <begin position="19"/>
        <end position="31"/>
    </location>
</feature>
<dbReference type="Pfam" id="PF01018">
    <property type="entry name" value="GTP1_OBG"/>
    <property type="match status" value="2"/>
</dbReference>
<dbReference type="EMBL" id="CP019480">
    <property type="protein sequence ID" value="UQC89649.1"/>
    <property type="molecule type" value="Genomic_DNA"/>
</dbReference>
<keyword evidence="1" id="KW-0547">Nucleotide-binding</keyword>
<dbReference type="PRINTS" id="PR00326">
    <property type="entry name" value="GTP1OBG"/>
</dbReference>
<dbReference type="GeneID" id="73349114"/>
<dbReference type="InterPro" id="IPR006073">
    <property type="entry name" value="GTP-bd"/>
</dbReference>
<dbReference type="PANTHER" id="PTHR11702">
    <property type="entry name" value="DEVELOPMENTALLY REGULATED GTP-BINDING PROTEIN-RELATED"/>
    <property type="match status" value="1"/>
</dbReference>
<feature type="region of interest" description="Disordered" evidence="3">
    <location>
        <begin position="307"/>
        <end position="371"/>
    </location>
</feature>
<proteinExistence type="predicted"/>
<dbReference type="AlphaFoldDB" id="A0A9Q8WNA7"/>
<feature type="compositionally biased region" description="Acidic residues" evidence="3">
    <location>
        <begin position="516"/>
        <end position="525"/>
    </location>
</feature>
<dbReference type="Proteomes" id="UP000830671">
    <property type="component" value="Chromosome 8"/>
</dbReference>
<feature type="region of interest" description="Disordered" evidence="3">
    <location>
        <begin position="511"/>
        <end position="554"/>
    </location>
</feature>
<dbReference type="InterPro" id="IPR045086">
    <property type="entry name" value="OBG_GTPase"/>
</dbReference>
<dbReference type="KEGG" id="clup:CLUP02_15180"/>
<reference evidence="6" key="1">
    <citation type="journal article" date="2021" name="Mol. Plant Microbe Interact.">
        <title>Complete Genome Sequence of the Plant-Pathogenic Fungus Colletotrichum lupini.</title>
        <authorList>
            <person name="Baroncelli R."/>
            <person name="Pensec F."/>
            <person name="Da Lio D."/>
            <person name="Boufleur T."/>
            <person name="Vicente I."/>
            <person name="Sarrocco S."/>
            <person name="Picot A."/>
            <person name="Baraldi E."/>
            <person name="Sukno S."/>
            <person name="Thon M."/>
            <person name="Le Floch G."/>
        </authorList>
    </citation>
    <scope>NUCLEOTIDE SEQUENCE</scope>
    <source>
        <strain evidence="6">IMI 504893</strain>
    </source>
</reference>
<evidence type="ECO:0000313" key="7">
    <source>
        <dbReference type="Proteomes" id="UP000830671"/>
    </source>
</evidence>
<evidence type="ECO:0000256" key="3">
    <source>
        <dbReference type="SAM" id="MobiDB-lite"/>
    </source>
</evidence>
<evidence type="ECO:0000256" key="1">
    <source>
        <dbReference type="ARBA" id="ARBA00022741"/>
    </source>
</evidence>
<dbReference type="CDD" id="cd01898">
    <property type="entry name" value="Obg"/>
    <property type="match status" value="1"/>
</dbReference>
<dbReference type="InterPro" id="IPR031167">
    <property type="entry name" value="G_OBG"/>
</dbReference>
<evidence type="ECO:0000259" key="4">
    <source>
        <dbReference type="PROSITE" id="PS51710"/>
    </source>
</evidence>
<feature type="region of interest" description="Disordered" evidence="3">
    <location>
        <begin position="1"/>
        <end position="44"/>
    </location>
</feature>
<feature type="compositionally biased region" description="Polar residues" evidence="3">
    <location>
        <begin position="352"/>
        <end position="364"/>
    </location>
</feature>
<dbReference type="InterPro" id="IPR036726">
    <property type="entry name" value="GTP1_OBG_dom_sf"/>
</dbReference>
<dbReference type="InterPro" id="IPR027417">
    <property type="entry name" value="P-loop_NTPase"/>
</dbReference>
<evidence type="ECO:0000256" key="2">
    <source>
        <dbReference type="ARBA" id="ARBA00023134"/>
    </source>
</evidence>
<name>A0A9Q8WNA7_9PEZI</name>
<feature type="compositionally biased region" description="Basic and acidic residues" evidence="3">
    <location>
        <begin position="314"/>
        <end position="331"/>
    </location>
</feature>
<dbReference type="PROSITE" id="PS51710">
    <property type="entry name" value="G_OBG"/>
    <property type="match status" value="1"/>
</dbReference>